<reference evidence="4 5" key="1">
    <citation type="submission" date="2023-10" db="EMBL/GenBank/DDBJ databases">
        <title>The complete genome sequence of Methanoculleus palmolei DSM 4273.</title>
        <authorList>
            <person name="Lai S.-J."/>
            <person name="You Y.-T."/>
            <person name="Chen S.-C."/>
        </authorList>
    </citation>
    <scope>NUCLEOTIDE SEQUENCE [LARGE SCALE GENOMIC DNA]</scope>
    <source>
        <strain evidence="4 5">DSM 4273</strain>
    </source>
</reference>
<feature type="domain" description="HTH arsR-type" evidence="3">
    <location>
        <begin position="178"/>
        <end position="249"/>
    </location>
</feature>
<name>A0ABD8A8Y8_9EURY</name>
<evidence type="ECO:0000259" key="3">
    <source>
        <dbReference type="SMART" id="SM00418"/>
    </source>
</evidence>
<accession>A0ABD8A8Y8</accession>
<dbReference type="SMART" id="SM00418">
    <property type="entry name" value="HTH_ARSR"/>
    <property type="match status" value="2"/>
</dbReference>
<feature type="region of interest" description="Disordered" evidence="1">
    <location>
        <begin position="249"/>
        <end position="274"/>
    </location>
</feature>
<feature type="domain" description="HTH arsR-type" evidence="3">
    <location>
        <begin position="90"/>
        <end position="173"/>
    </location>
</feature>
<keyword evidence="5" id="KW-1185">Reference proteome</keyword>
<dbReference type="InterPro" id="IPR036388">
    <property type="entry name" value="WH-like_DNA-bd_sf"/>
</dbReference>
<dbReference type="PANTHER" id="PTHR36216:SF1">
    <property type="entry name" value="HTH ARSR-TYPE DOMAIN-CONTAINING PROTEIN"/>
    <property type="match status" value="1"/>
</dbReference>
<organism evidence="4 5">
    <name type="scientific">Methanoculleus palmolei</name>
    <dbReference type="NCBI Taxonomy" id="72612"/>
    <lineage>
        <taxon>Archaea</taxon>
        <taxon>Methanobacteriati</taxon>
        <taxon>Methanobacteriota</taxon>
        <taxon>Stenosarchaea group</taxon>
        <taxon>Methanomicrobia</taxon>
        <taxon>Methanomicrobiales</taxon>
        <taxon>Methanomicrobiaceae</taxon>
        <taxon>Methanoculleus</taxon>
    </lineage>
</organism>
<keyword evidence="2" id="KW-0812">Transmembrane</keyword>
<evidence type="ECO:0000256" key="2">
    <source>
        <dbReference type="SAM" id="Phobius"/>
    </source>
</evidence>
<keyword evidence="2" id="KW-0472">Membrane</keyword>
<dbReference type="CDD" id="cd00090">
    <property type="entry name" value="HTH_ARSR"/>
    <property type="match status" value="2"/>
</dbReference>
<dbReference type="InterPro" id="IPR011991">
    <property type="entry name" value="ArsR-like_HTH"/>
</dbReference>
<evidence type="ECO:0000313" key="4">
    <source>
        <dbReference type="EMBL" id="WOX55973.1"/>
    </source>
</evidence>
<dbReference type="Proteomes" id="UP001626603">
    <property type="component" value="Chromosome"/>
</dbReference>
<evidence type="ECO:0000313" key="5">
    <source>
        <dbReference type="Proteomes" id="UP001626603"/>
    </source>
</evidence>
<evidence type="ECO:0000256" key="1">
    <source>
        <dbReference type="SAM" id="MobiDB-lite"/>
    </source>
</evidence>
<dbReference type="InterPro" id="IPR036390">
    <property type="entry name" value="WH_DNA-bd_sf"/>
</dbReference>
<dbReference type="SUPFAM" id="SSF46785">
    <property type="entry name" value="Winged helix' DNA-binding domain"/>
    <property type="match status" value="2"/>
</dbReference>
<dbReference type="Gene3D" id="1.10.10.10">
    <property type="entry name" value="Winged helix-like DNA-binding domain superfamily/Winged helix DNA-binding domain"/>
    <property type="match status" value="2"/>
</dbReference>
<dbReference type="AlphaFoldDB" id="A0ABD8A8Y8"/>
<sequence length="285" mass="31270">MRVELHGKMIPLFIFLTLALLLLWSPVAAKIIVEPGPPELPTDVTYIDDERFVPVWQAYTPSEFLVIVLLIHYPLLAMPVELVCSAGAFALLGYRSSRHPLAHKKRSLIYACIRDHPGITSIEIARATGINRGTTRYHLLRLREAGLVSVVHPGGRKGYFRNGDYDATEKAACFHRRNSVRCEILGLILDGPGVTQAEVADVTGLSRPVAAWHLQRLVDDGLVESDRDGRTVCYSLTSETRAVFQGLGRSNGKEVLGPQSETDAADPGGAPQVAQTAFVHTERQA</sequence>
<dbReference type="Pfam" id="PF13412">
    <property type="entry name" value="HTH_24"/>
    <property type="match status" value="2"/>
</dbReference>
<dbReference type="InterPro" id="IPR001845">
    <property type="entry name" value="HTH_ArsR_DNA-bd_dom"/>
</dbReference>
<feature type="transmembrane region" description="Helical" evidence="2">
    <location>
        <begin position="64"/>
        <end position="94"/>
    </location>
</feature>
<protein>
    <submittedName>
        <fullName evidence="4">Winged helix-turn-helix transcriptional regulator</fullName>
    </submittedName>
</protein>
<proteinExistence type="predicted"/>
<gene>
    <name evidence="4" type="ORF">R6Y95_01225</name>
</gene>
<dbReference type="PANTHER" id="PTHR36216">
    <property type="entry name" value="TRANSCRIPTIONAL REGULATOR, TRMB"/>
    <property type="match status" value="1"/>
</dbReference>
<dbReference type="EMBL" id="CP137641">
    <property type="protein sequence ID" value="WOX55973.1"/>
    <property type="molecule type" value="Genomic_DNA"/>
</dbReference>
<keyword evidence="2" id="KW-1133">Transmembrane helix</keyword>